<gene>
    <name evidence="1" type="ORF">ABZ510_09535</name>
</gene>
<name>A0ABV2WMJ5_9NOCA</name>
<reference evidence="1 2" key="1">
    <citation type="submission" date="2024-06" db="EMBL/GenBank/DDBJ databases">
        <title>The Natural Products Discovery Center: Release of the First 8490 Sequenced Strains for Exploring Actinobacteria Biosynthetic Diversity.</title>
        <authorList>
            <person name="Kalkreuter E."/>
            <person name="Kautsar S.A."/>
            <person name="Yang D."/>
            <person name="Bader C.D."/>
            <person name="Teijaro C.N."/>
            <person name="Fluegel L."/>
            <person name="Davis C.M."/>
            <person name="Simpson J.R."/>
            <person name="Lauterbach L."/>
            <person name="Steele A.D."/>
            <person name="Gui C."/>
            <person name="Meng S."/>
            <person name="Li G."/>
            <person name="Viehrig K."/>
            <person name="Ye F."/>
            <person name="Su P."/>
            <person name="Kiefer A.F."/>
            <person name="Nichols A."/>
            <person name="Cepeda A.J."/>
            <person name="Yan W."/>
            <person name="Fan B."/>
            <person name="Jiang Y."/>
            <person name="Adhikari A."/>
            <person name="Zheng C.-J."/>
            <person name="Schuster L."/>
            <person name="Cowan T.M."/>
            <person name="Smanski M.J."/>
            <person name="Chevrette M.G."/>
            <person name="De Carvalho L.P.S."/>
            <person name="Shen B."/>
        </authorList>
    </citation>
    <scope>NUCLEOTIDE SEQUENCE [LARGE SCALE GENOMIC DNA]</scope>
    <source>
        <strain evidence="1 2">NPDC019708</strain>
    </source>
</reference>
<protein>
    <submittedName>
        <fullName evidence="1">Uncharacterized protein</fullName>
    </submittedName>
</protein>
<evidence type="ECO:0000313" key="2">
    <source>
        <dbReference type="Proteomes" id="UP001550628"/>
    </source>
</evidence>
<sequence>METHPHAQPRAKAGDISVMLTDATIDDSGTAEAVQRIRAAHDQAIFVAPRNSEHPQYDPRFVATRTQTLNRHCPTPWTERPGIEQ</sequence>
<organism evidence="1 2">
    <name type="scientific">Nocardia rhamnosiphila</name>
    <dbReference type="NCBI Taxonomy" id="426716"/>
    <lineage>
        <taxon>Bacteria</taxon>
        <taxon>Bacillati</taxon>
        <taxon>Actinomycetota</taxon>
        <taxon>Actinomycetes</taxon>
        <taxon>Mycobacteriales</taxon>
        <taxon>Nocardiaceae</taxon>
        <taxon>Nocardia</taxon>
    </lineage>
</organism>
<proteinExistence type="predicted"/>
<evidence type="ECO:0000313" key="1">
    <source>
        <dbReference type="EMBL" id="MEU1952093.1"/>
    </source>
</evidence>
<dbReference type="RefSeq" id="WP_356956728.1">
    <property type="nucleotide sequence ID" value="NZ_JBEYBD010000007.1"/>
</dbReference>
<dbReference type="EMBL" id="JBEYBF010000005">
    <property type="protein sequence ID" value="MEU1952093.1"/>
    <property type="molecule type" value="Genomic_DNA"/>
</dbReference>
<dbReference type="Proteomes" id="UP001550628">
    <property type="component" value="Unassembled WGS sequence"/>
</dbReference>
<keyword evidence="2" id="KW-1185">Reference proteome</keyword>
<comment type="caution">
    <text evidence="1">The sequence shown here is derived from an EMBL/GenBank/DDBJ whole genome shotgun (WGS) entry which is preliminary data.</text>
</comment>
<accession>A0ABV2WMJ5</accession>